<evidence type="ECO:0000313" key="3">
    <source>
        <dbReference type="Proteomes" id="UP001314263"/>
    </source>
</evidence>
<reference evidence="2 3" key="1">
    <citation type="submission" date="2023-10" db="EMBL/GenBank/DDBJ databases">
        <authorList>
            <person name="Maclean D."/>
            <person name="Macfadyen A."/>
        </authorList>
    </citation>
    <scope>NUCLEOTIDE SEQUENCE [LARGE SCALE GENOMIC DNA]</scope>
</reference>
<dbReference type="EMBL" id="CAUYUE010000002">
    <property type="protein sequence ID" value="CAK0738593.1"/>
    <property type="molecule type" value="Genomic_DNA"/>
</dbReference>
<proteinExistence type="predicted"/>
<protein>
    <submittedName>
        <fullName evidence="2">Uncharacterized protein</fullName>
    </submittedName>
</protein>
<dbReference type="Proteomes" id="UP001314263">
    <property type="component" value="Unassembled WGS sequence"/>
</dbReference>
<name>A0AAV1HWF7_9CHLO</name>
<keyword evidence="3" id="KW-1185">Reference proteome</keyword>
<accession>A0AAV1HWF7</accession>
<organism evidence="2 3">
    <name type="scientific">Coccomyxa viridis</name>
    <dbReference type="NCBI Taxonomy" id="1274662"/>
    <lineage>
        <taxon>Eukaryota</taxon>
        <taxon>Viridiplantae</taxon>
        <taxon>Chlorophyta</taxon>
        <taxon>core chlorophytes</taxon>
        <taxon>Trebouxiophyceae</taxon>
        <taxon>Trebouxiophyceae incertae sedis</taxon>
        <taxon>Coccomyxaceae</taxon>
        <taxon>Coccomyxa</taxon>
    </lineage>
</organism>
<gene>
    <name evidence="2" type="ORF">CVIRNUC_001065</name>
</gene>
<evidence type="ECO:0000313" key="2">
    <source>
        <dbReference type="EMBL" id="CAK0738593.1"/>
    </source>
</evidence>
<evidence type="ECO:0000256" key="1">
    <source>
        <dbReference type="SAM" id="MobiDB-lite"/>
    </source>
</evidence>
<sequence>MQADKLSKGAPGHPTNAHESQPVKTDIPNGDVSRKQSEMQKHNPVPTQIKQGSTVTLKQGGVDNSNTTSHIAQTGRAPRDESAGDQDGLTGGLGAVEVPEGMGAK</sequence>
<feature type="region of interest" description="Disordered" evidence="1">
    <location>
        <begin position="1"/>
        <end position="105"/>
    </location>
</feature>
<comment type="caution">
    <text evidence="2">The sequence shown here is derived from an EMBL/GenBank/DDBJ whole genome shotgun (WGS) entry which is preliminary data.</text>
</comment>
<feature type="compositionally biased region" description="Basic and acidic residues" evidence="1">
    <location>
        <begin position="32"/>
        <end position="41"/>
    </location>
</feature>
<feature type="compositionally biased region" description="Polar residues" evidence="1">
    <location>
        <begin position="45"/>
        <end position="72"/>
    </location>
</feature>
<dbReference type="AlphaFoldDB" id="A0AAV1HWF7"/>